<protein>
    <submittedName>
        <fullName evidence="1">Uncharacterized protein</fullName>
    </submittedName>
</protein>
<organism evidence="1 2">
    <name type="scientific">Dermatophagoides pteronyssinus</name>
    <name type="common">European house dust mite</name>
    <dbReference type="NCBI Taxonomy" id="6956"/>
    <lineage>
        <taxon>Eukaryota</taxon>
        <taxon>Metazoa</taxon>
        <taxon>Ecdysozoa</taxon>
        <taxon>Arthropoda</taxon>
        <taxon>Chelicerata</taxon>
        <taxon>Arachnida</taxon>
        <taxon>Acari</taxon>
        <taxon>Acariformes</taxon>
        <taxon>Sarcoptiformes</taxon>
        <taxon>Astigmata</taxon>
        <taxon>Psoroptidia</taxon>
        <taxon>Analgoidea</taxon>
        <taxon>Pyroglyphidae</taxon>
        <taxon>Dermatophagoidinae</taxon>
        <taxon>Dermatophagoides</taxon>
    </lineage>
</organism>
<keyword evidence="2" id="KW-1185">Reference proteome</keyword>
<gene>
    <name evidence="1" type="ORF">DERP_014129</name>
</gene>
<dbReference type="EMBL" id="NJHN03000102">
    <property type="protein sequence ID" value="KAH9414960.1"/>
    <property type="molecule type" value="Genomic_DNA"/>
</dbReference>
<reference evidence="1 2" key="2">
    <citation type="journal article" date="2022" name="Mol. Biol. Evol.">
        <title>Comparative Genomics Reveals Insights into the Divergent Evolution of Astigmatic Mites and Household Pest Adaptations.</title>
        <authorList>
            <person name="Xiong Q."/>
            <person name="Wan A.T."/>
            <person name="Liu X."/>
            <person name="Fung C.S."/>
            <person name="Xiao X."/>
            <person name="Malainual N."/>
            <person name="Hou J."/>
            <person name="Wang L."/>
            <person name="Wang M."/>
            <person name="Yang K.Y."/>
            <person name="Cui Y."/>
            <person name="Leung E.L."/>
            <person name="Nong W."/>
            <person name="Shin S.K."/>
            <person name="Au S.W."/>
            <person name="Jeong K.Y."/>
            <person name="Chew F.T."/>
            <person name="Hui J.H."/>
            <person name="Leung T.F."/>
            <person name="Tungtrongchitr A."/>
            <person name="Zhong N."/>
            <person name="Liu Z."/>
            <person name="Tsui S.K."/>
        </authorList>
    </citation>
    <scope>NUCLEOTIDE SEQUENCE [LARGE SCALE GENOMIC DNA]</scope>
    <source>
        <strain evidence="1">Derp</strain>
    </source>
</reference>
<dbReference type="Proteomes" id="UP000887458">
    <property type="component" value="Unassembled WGS sequence"/>
</dbReference>
<comment type="caution">
    <text evidence="1">The sequence shown here is derived from an EMBL/GenBank/DDBJ whole genome shotgun (WGS) entry which is preliminary data.</text>
</comment>
<evidence type="ECO:0000313" key="1">
    <source>
        <dbReference type="EMBL" id="KAH9414960.1"/>
    </source>
</evidence>
<evidence type="ECO:0000313" key="2">
    <source>
        <dbReference type="Proteomes" id="UP000887458"/>
    </source>
</evidence>
<reference evidence="1 2" key="1">
    <citation type="journal article" date="2018" name="J. Allergy Clin. Immunol.">
        <title>High-quality assembly of Dermatophagoides pteronyssinus genome and transcriptome reveals a wide range of novel allergens.</title>
        <authorList>
            <person name="Liu X.Y."/>
            <person name="Yang K.Y."/>
            <person name="Wang M.Q."/>
            <person name="Kwok J.S."/>
            <person name="Zeng X."/>
            <person name="Yang Z."/>
            <person name="Xiao X.J."/>
            <person name="Lau C.P."/>
            <person name="Li Y."/>
            <person name="Huang Z.M."/>
            <person name="Ba J.G."/>
            <person name="Yim A.K."/>
            <person name="Ouyang C.Y."/>
            <person name="Ngai S.M."/>
            <person name="Chan T.F."/>
            <person name="Leung E.L."/>
            <person name="Liu L."/>
            <person name="Liu Z.G."/>
            <person name="Tsui S.K."/>
        </authorList>
    </citation>
    <scope>NUCLEOTIDE SEQUENCE [LARGE SCALE GENOMIC DNA]</scope>
    <source>
        <strain evidence="1">Derp</strain>
    </source>
</reference>
<name>A0ABQ8IXY1_DERPT</name>
<proteinExistence type="predicted"/>
<accession>A0ABQ8IXY1</accession>
<sequence>MLTPFFLQKIKSTTLSLLSDFFFTWKKIVKWKITIRTRMNESLKQNTGLNSLKCNLKKQPQANYWQQILVQY</sequence>